<feature type="transmembrane region" description="Helical" evidence="7">
    <location>
        <begin position="274"/>
        <end position="297"/>
    </location>
</feature>
<feature type="transmembrane region" description="Helical" evidence="7">
    <location>
        <begin position="236"/>
        <end position="254"/>
    </location>
</feature>
<evidence type="ECO:0000256" key="7">
    <source>
        <dbReference type="SAM" id="Phobius"/>
    </source>
</evidence>
<evidence type="ECO:0000313" key="9">
    <source>
        <dbReference type="Proteomes" id="UP000183085"/>
    </source>
</evidence>
<dbReference type="PANTHER" id="PTHR34856:SF2">
    <property type="entry name" value="PROTEIN NRFD"/>
    <property type="match status" value="1"/>
</dbReference>
<dbReference type="Proteomes" id="UP000183085">
    <property type="component" value="Unassembled WGS sequence"/>
</dbReference>
<dbReference type="Pfam" id="PF03916">
    <property type="entry name" value="NrfD"/>
    <property type="match status" value="1"/>
</dbReference>
<dbReference type="InterPro" id="IPR052049">
    <property type="entry name" value="Electron_transfer_protein"/>
</dbReference>
<feature type="transmembrane region" description="Helical" evidence="7">
    <location>
        <begin position="161"/>
        <end position="183"/>
    </location>
</feature>
<dbReference type="PANTHER" id="PTHR34856">
    <property type="entry name" value="PROTEIN NRFD"/>
    <property type="match status" value="1"/>
</dbReference>
<feature type="transmembrane region" description="Helical" evidence="7">
    <location>
        <begin position="52"/>
        <end position="75"/>
    </location>
</feature>
<dbReference type="AlphaFoldDB" id="A0A1J5EAI9"/>
<feature type="transmembrane region" description="Helical" evidence="7">
    <location>
        <begin position="87"/>
        <end position="108"/>
    </location>
</feature>
<reference evidence="8 9" key="1">
    <citation type="journal article" date="2016" name="Environ. Microbiol.">
        <title>Genomic resolution of a cold subsurface aquifer community provides metabolic insights for novel microbes adapted to high CO concentrations.</title>
        <authorList>
            <person name="Probst A.J."/>
            <person name="Castelle C.J."/>
            <person name="Singh A."/>
            <person name="Brown C.T."/>
            <person name="Anantharaman K."/>
            <person name="Sharon I."/>
            <person name="Hug L.A."/>
            <person name="Burstein D."/>
            <person name="Emerson J.B."/>
            <person name="Thomas B.C."/>
            <person name="Banfield J.F."/>
        </authorList>
    </citation>
    <scope>NUCLEOTIDE SEQUENCE [LARGE SCALE GENOMIC DNA]</scope>
    <source>
        <strain evidence="8">CG2_30_40_21</strain>
    </source>
</reference>
<accession>A0A1J5EAI9</accession>
<evidence type="ECO:0000256" key="6">
    <source>
        <dbReference type="ARBA" id="ARBA00023136"/>
    </source>
</evidence>
<feature type="transmembrane region" description="Helical" evidence="7">
    <location>
        <begin position="361"/>
        <end position="385"/>
    </location>
</feature>
<evidence type="ECO:0000256" key="5">
    <source>
        <dbReference type="ARBA" id="ARBA00022989"/>
    </source>
</evidence>
<evidence type="ECO:0000256" key="2">
    <source>
        <dbReference type="ARBA" id="ARBA00008929"/>
    </source>
</evidence>
<comment type="caution">
    <text evidence="8">The sequence shown here is derived from an EMBL/GenBank/DDBJ whole genome shotgun (WGS) entry which is preliminary data.</text>
</comment>
<evidence type="ECO:0000256" key="3">
    <source>
        <dbReference type="ARBA" id="ARBA00022475"/>
    </source>
</evidence>
<keyword evidence="5 7" id="KW-1133">Transmembrane helix</keyword>
<keyword evidence="6 7" id="KW-0472">Membrane</keyword>
<dbReference type="EMBL" id="MNYI01000124">
    <property type="protein sequence ID" value="OIP40278.1"/>
    <property type="molecule type" value="Genomic_DNA"/>
</dbReference>
<evidence type="ECO:0008006" key="10">
    <source>
        <dbReference type="Google" id="ProtNLM"/>
    </source>
</evidence>
<comment type="similarity">
    <text evidence="2">Belongs to the NrfD family.</text>
</comment>
<dbReference type="InterPro" id="IPR005614">
    <property type="entry name" value="NrfD-like"/>
</dbReference>
<organism evidence="8 9">
    <name type="scientific">Candidatus Desantisbacteria bacterium CG2_30_40_21</name>
    <dbReference type="NCBI Taxonomy" id="1817895"/>
    <lineage>
        <taxon>Bacteria</taxon>
        <taxon>Candidatus Desantisiibacteriota</taxon>
    </lineage>
</organism>
<name>A0A1J5EAI9_9BACT</name>
<dbReference type="STRING" id="1817895.AUJ95_04715"/>
<dbReference type="GO" id="GO:0005886">
    <property type="term" value="C:plasma membrane"/>
    <property type="evidence" value="ECO:0007669"/>
    <property type="project" value="UniProtKB-SubCell"/>
</dbReference>
<gene>
    <name evidence="8" type="ORF">AUJ95_04715</name>
</gene>
<feature type="transmembrane region" description="Helical" evidence="7">
    <location>
        <begin position="309"/>
        <end position="332"/>
    </location>
</feature>
<comment type="subcellular location">
    <subcellularLocation>
        <location evidence="1">Cell membrane</location>
        <topology evidence="1">Multi-pass membrane protein</topology>
    </subcellularLocation>
</comment>
<feature type="transmembrane region" description="Helical" evidence="7">
    <location>
        <begin position="128"/>
        <end position="149"/>
    </location>
</feature>
<keyword evidence="4 7" id="KW-0812">Transmembrane</keyword>
<keyword evidence="3" id="KW-1003">Cell membrane</keyword>
<protein>
    <recommendedName>
        <fullName evidence="10">Polysulfide reductase</fullName>
    </recommendedName>
</protein>
<feature type="transmembrane region" description="Helical" evidence="7">
    <location>
        <begin position="195"/>
        <end position="215"/>
    </location>
</feature>
<evidence type="ECO:0000256" key="4">
    <source>
        <dbReference type="ARBA" id="ARBA00022692"/>
    </source>
</evidence>
<proteinExistence type="inferred from homology"/>
<dbReference type="Gene3D" id="1.20.1630.10">
    <property type="entry name" value="Formate dehydrogenase/DMSO reductase domain"/>
    <property type="match status" value="1"/>
</dbReference>
<evidence type="ECO:0000256" key="1">
    <source>
        <dbReference type="ARBA" id="ARBA00004651"/>
    </source>
</evidence>
<feature type="transmembrane region" description="Helical" evidence="7">
    <location>
        <begin position="12"/>
        <end position="32"/>
    </location>
</feature>
<evidence type="ECO:0000313" key="8">
    <source>
        <dbReference type="EMBL" id="OIP40278.1"/>
    </source>
</evidence>
<sequence length="396" mass="43793">MKIYWTTINGKSLGMYFLLGVLAILAAAGLYATYAMFSQGHYITGMNNQIPWGLPIVVAIYCIGLSAGSLVLSALSAVFGQKEFKPFARIAVFVAALFLVGSLLSIVLDWGRPDRVMLPFLYLNPRSIFSWNGFLYSSYIFICIVYLWAMFTGRDGWIKPMGILAVCWAVGVHSGTGAIFGFINARELYHSPLASPTFVVAALSSGTALMILIIVSTFKATGRFLDNRLITGLAKLLGSFIMVVLYFVIVEYIVRLYTPSTCEPTRFVLFGGNLYTYIFWVGLILLGSIVPAIILFNPITKNSIPWISFASLLVVIGVFCERLIFVLPGQIFPLNLFPDMEMTSSFMDGQITWYQVSLPEIAQGLGILSIVAILYIIGLKLFALLPTEARHLEHEL</sequence>